<organism evidence="1 2">
    <name type="scientific">Batillaria attramentaria</name>
    <dbReference type="NCBI Taxonomy" id="370345"/>
    <lineage>
        <taxon>Eukaryota</taxon>
        <taxon>Metazoa</taxon>
        <taxon>Spiralia</taxon>
        <taxon>Lophotrochozoa</taxon>
        <taxon>Mollusca</taxon>
        <taxon>Gastropoda</taxon>
        <taxon>Caenogastropoda</taxon>
        <taxon>Sorbeoconcha</taxon>
        <taxon>Cerithioidea</taxon>
        <taxon>Batillariidae</taxon>
        <taxon>Batillaria</taxon>
    </lineage>
</organism>
<keyword evidence="2" id="KW-1185">Reference proteome</keyword>
<gene>
    <name evidence="1" type="ORF">BaRGS_00007772</name>
</gene>
<evidence type="ECO:0000313" key="2">
    <source>
        <dbReference type="Proteomes" id="UP001519460"/>
    </source>
</evidence>
<dbReference type="AlphaFoldDB" id="A0ABD0LPA2"/>
<dbReference type="Proteomes" id="UP001519460">
    <property type="component" value="Unassembled WGS sequence"/>
</dbReference>
<evidence type="ECO:0000313" key="1">
    <source>
        <dbReference type="EMBL" id="KAK7500892.1"/>
    </source>
</evidence>
<dbReference type="EMBL" id="JACVVK020000034">
    <property type="protein sequence ID" value="KAK7500892.1"/>
    <property type="molecule type" value="Genomic_DNA"/>
</dbReference>
<proteinExistence type="predicted"/>
<name>A0ABD0LPA2_9CAEN</name>
<reference evidence="1 2" key="1">
    <citation type="journal article" date="2023" name="Sci. Data">
        <title>Genome assembly of the Korean intertidal mud-creeper Batillaria attramentaria.</title>
        <authorList>
            <person name="Patra A.K."/>
            <person name="Ho P.T."/>
            <person name="Jun S."/>
            <person name="Lee S.J."/>
            <person name="Kim Y."/>
            <person name="Won Y.J."/>
        </authorList>
    </citation>
    <scope>NUCLEOTIDE SEQUENCE [LARGE SCALE GENOMIC DNA]</scope>
    <source>
        <strain evidence="1">Wonlab-2016</strain>
    </source>
</reference>
<sequence length="68" mass="8000">MPGMRENQEHRRGVKRIQVCKNASMRQKSIFRLQFKDENTEKKMPRESATGSFPVSYTVLSGPKFLRR</sequence>
<comment type="caution">
    <text evidence="1">The sequence shown here is derived from an EMBL/GenBank/DDBJ whole genome shotgun (WGS) entry which is preliminary data.</text>
</comment>
<accession>A0ABD0LPA2</accession>
<protein>
    <submittedName>
        <fullName evidence="1">Uncharacterized protein</fullName>
    </submittedName>
</protein>